<gene>
    <name evidence="1" type="ORF">L210DRAFT_3319189</name>
</gene>
<evidence type="ECO:0000313" key="1">
    <source>
        <dbReference type="EMBL" id="KAF8439781.1"/>
    </source>
</evidence>
<sequence>LRHRFMCLIASFFDHPLQFIKCLRTSQAVISGSSALQLLFSLETSTWKANDLDVYVANGQVTTLDDFLRSSGFTCANSSTFPTYSLGSIRTITSYFREDRKVDLIQSRTHSALSPIFEFHLSPLMNYVSADSFFSAYPSLTARRQAIINPMLFDHGNLGIGTLYALLKYRQRGFLLLSPAQYRLRDVHAGNYAHNCGRAITCSETPRSSHDRNCLCVRVPDLVNDTYEAQETFHQIRWRLGGQRCMR</sequence>
<name>A0AAD4BTZ5_BOLED</name>
<dbReference type="Proteomes" id="UP001194468">
    <property type="component" value="Unassembled WGS sequence"/>
</dbReference>
<accession>A0AAD4BTZ5</accession>
<organism evidence="1 2">
    <name type="scientific">Boletus edulis BED1</name>
    <dbReference type="NCBI Taxonomy" id="1328754"/>
    <lineage>
        <taxon>Eukaryota</taxon>
        <taxon>Fungi</taxon>
        <taxon>Dikarya</taxon>
        <taxon>Basidiomycota</taxon>
        <taxon>Agaricomycotina</taxon>
        <taxon>Agaricomycetes</taxon>
        <taxon>Agaricomycetidae</taxon>
        <taxon>Boletales</taxon>
        <taxon>Boletineae</taxon>
        <taxon>Boletaceae</taxon>
        <taxon>Boletoideae</taxon>
        <taxon>Boletus</taxon>
    </lineage>
</organism>
<keyword evidence="2" id="KW-1185">Reference proteome</keyword>
<reference evidence="1" key="2">
    <citation type="journal article" date="2020" name="Nat. Commun.">
        <title>Large-scale genome sequencing of mycorrhizal fungi provides insights into the early evolution of symbiotic traits.</title>
        <authorList>
            <person name="Miyauchi S."/>
            <person name="Kiss E."/>
            <person name="Kuo A."/>
            <person name="Drula E."/>
            <person name="Kohler A."/>
            <person name="Sanchez-Garcia M."/>
            <person name="Morin E."/>
            <person name="Andreopoulos B."/>
            <person name="Barry K.W."/>
            <person name="Bonito G."/>
            <person name="Buee M."/>
            <person name="Carver A."/>
            <person name="Chen C."/>
            <person name="Cichocki N."/>
            <person name="Clum A."/>
            <person name="Culley D."/>
            <person name="Crous P.W."/>
            <person name="Fauchery L."/>
            <person name="Girlanda M."/>
            <person name="Hayes R.D."/>
            <person name="Keri Z."/>
            <person name="LaButti K."/>
            <person name="Lipzen A."/>
            <person name="Lombard V."/>
            <person name="Magnuson J."/>
            <person name="Maillard F."/>
            <person name="Murat C."/>
            <person name="Nolan M."/>
            <person name="Ohm R.A."/>
            <person name="Pangilinan J."/>
            <person name="Pereira M.F."/>
            <person name="Perotto S."/>
            <person name="Peter M."/>
            <person name="Pfister S."/>
            <person name="Riley R."/>
            <person name="Sitrit Y."/>
            <person name="Stielow J.B."/>
            <person name="Szollosi G."/>
            <person name="Zifcakova L."/>
            <person name="Stursova M."/>
            <person name="Spatafora J.W."/>
            <person name="Tedersoo L."/>
            <person name="Vaario L.M."/>
            <person name="Yamada A."/>
            <person name="Yan M."/>
            <person name="Wang P."/>
            <person name="Xu J."/>
            <person name="Bruns T."/>
            <person name="Baldrian P."/>
            <person name="Vilgalys R."/>
            <person name="Dunand C."/>
            <person name="Henrissat B."/>
            <person name="Grigoriev I.V."/>
            <person name="Hibbett D."/>
            <person name="Nagy L.G."/>
            <person name="Martin F.M."/>
        </authorList>
    </citation>
    <scope>NUCLEOTIDE SEQUENCE</scope>
    <source>
        <strain evidence="1">BED1</strain>
    </source>
</reference>
<dbReference type="AlphaFoldDB" id="A0AAD4BTZ5"/>
<comment type="caution">
    <text evidence="1">The sequence shown here is derived from an EMBL/GenBank/DDBJ whole genome shotgun (WGS) entry which is preliminary data.</text>
</comment>
<protein>
    <submittedName>
        <fullName evidence="1">Uncharacterized protein</fullName>
    </submittedName>
</protein>
<feature type="non-terminal residue" evidence="1">
    <location>
        <position position="1"/>
    </location>
</feature>
<feature type="non-terminal residue" evidence="1">
    <location>
        <position position="247"/>
    </location>
</feature>
<dbReference type="EMBL" id="WHUW01000013">
    <property type="protein sequence ID" value="KAF8439781.1"/>
    <property type="molecule type" value="Genomic_DNA"/>
</dbReference>
<evidence type="ECO:0000313" key="2">
    <source>
        <dbReference type="Proteomes" id="UP001194468"/>
    </source>
</evidence>
<proteinExistence type="predicted"/>
<reference evidence="1" key="1">
    <citation type="submission" date="2019-10" db="EMBL/GenBank/DDBJ databases">
        <authorList>
            <consortium name="DOE Joint Genome Institute"/>
            <person name="Kuo A."/>
            <person name="Miyauchi S."/>
            <person name="Kiss E."/>
            <person name="Drula E."/>
            <person name="Kohler A."/>
            <person name="Sanchez-Garcia M."/>
            <person name="Andreopoulos B."/>
            <person name="Barry K.W."/>
            <person name="Bonito G."/>
            <person name="Buee M."/>
            <person name="Carver A."/>
            <person name="Chen C."/>
            <person name="Cichocki N."/>
            <person name="Clum A."/>
            <person name="Culley D."/>
            <person name="Crous P.W."/>
            <person name="Fauchery L."/>
            <person name="Girlanda M."/>
            <person name="Hayes R."/>
            <person name="Keri Z."/>
            <person name="LaButti K."/>
            <person name="Lipzen A."/>
            <person name="Lombard V."/>
            <person name="Magnuson J."/>
            <person name="Maillard F."/>
            <person name="Morin E."/>
            <person name="Murat C."/>
            <person name="Nolan M."/>
            <person name="Ohm R."/>
            <person name="Pangilinan J."/>
            <person name="Pereira M."/>
            <person name="Perotto S."/>
            <person name="Peter M."/>
            <person name="Riley R."/>
            <person name="Sitrit Y."/>
            <person name="Stielow B."/>
            <person name="Szollosi G."/>
            <person name="Zifcakova L."/>
            <person name="Stursova M."/>
            <person name="Spatafora J.W."/>
            <person name="Tedersoo L."/>
            <person name="Vaario L.-M."/>
            <person name="Yamada A."/>
            <person name="Yan M."/>
            <person name="Wang P."/>
            <person name="Xu J."/>
            <person name="Bruns T."/>
            <person name="Baldrian P."/>
            <person name="Vilgalys R."/>
            <person name="Henrissat B."/>
            <person name="Grigoriev I.V."/>
            <person name="Hibbett D."/>
            <person name="Nagy L.G."/>
            <person name="Martin F.M."/>
        </authorList>
    </citation>
    <scope>NUCLEOTIDE SEQUENCE</scope>
    <source>
        <strain evidence="1">BED1</strain>
    </source>
</reference>